<feature type="compositionally biased region" description="Basic and acidic residues" evidence="1">
    <location>
        <begin position="185"/>
        <end position="204"/>
    </location>
</feature>
<sequence length="316" mass="35720">MLESTLKRLYRNIIHTQGCFIERFLLQHEGCIYDNTSRHSVASGFQGDKPCISLSNAEFLALGSLVAFAKSIAEKPVILCTRIVSKQHAPQQLQTLDKQRTVENDNTAGYITPARKHSQDNETCSGDERSSCTAHEQPKSSIRVQRRIKHAHGRLFRNIDCRMVFLCNALLLHHANSQDTVQQPRDSEVSGKGRKDCGKSSEKEHQVRHAIETLYRNIKRQERQACDAARALLAEVLSQGTVRDDERFLGILGDTVARFENLENNDFLRLSVLFNLARKYVYDILRLKRECTVLLLCTDAVDNNGAGQVHGLSEMT</sequence>
<accession>Q6E6E9</accession>
<evidence type="ECO:0000256" key="1">
    <source>
        <dbReference type="SAM" id="MobiDB-lite"/>
    </source>
</evidence>
<evidence type="ECO:0000313" key="2">
    <source>
        <dbReference type="EMBL" id="AAT12338.1"/>
    </source>
</evidence>
<organism evidence="2">
    <name type="scientific">Antonospora locustae</name>
    <name type="common">Microsporidian parasite</name>
    <name type="synonym">Nosema locustae</name>
    <dbReference type="NCBI Taxonomy" id="278021"/>
    <lineage>
        <taxon>Eukaryota</taxon>
        <taxon>Fungi</taxon>
        <taxon>Fungi incertae sedis</taxon>
        <taxon>Microsporidia</taxon>
        <taxon>Antonospora</taxon>
    </lineage>
</organism>
<name>Q6E6E9_ANTLO</name>
<feature type="region of interest" description="Disordered" evidence="1">
    <location>
        <begin position="111"/>
        <end position="141"/>
    </location>
</feature>
<dbReference type="AlphaFoldDB" id="Q6E6E9"/>
<proteinExistence type="predicted"/>
<feature type="region of interest" description="Disordered" evidence="1">
    <location>
        <begin position="177"/>
        <end position="204"/>
    </location>
</feature>
<protein>
    <submittedName>
        <fullName evidence="2">Uncharacterized protein</fullName>
    </submittedName>
</protein>
<feature type="compositionally biased region" description="Polar residues" evidence="1">
    <location>
        <begin position="131"/>
        <end position="141"/>
    </location>
</feature>
<reference evidence="2" key="1">
    <citation type="journal article" date="2004" name="Curr. Biol.">
        <title>Genome compaction and stability in microsporidian intracellular parasites.</title>
        <authorList>
            <person name="Slamovits C.H."/>
            <person name="Fast N.M."/>
            <person name="Law J.S."/>
            <person name="Keeling P.J."/>
        </authorList>
    </citation>
    <scope>NUCLEOTIDE SEQUENCE</scope>
</reference>
<dbReference type="EMBL" id="AY548895">
    <property type="protein sequence ID" value="AAT12338.1"/>
    <property type="molecule type" value="Genomic_DNA"/>
</dbReference>